<accession>A0A5N7JZY8</accession>
<organism evidence="1 2">
    <name type="scientific">Pseudomonas kitaguniensis</name>
    <dbReference type="NCBI Taxonomy" id="2607908"/>
    <lineage>
        <taxon>Bacteria</taxon>
        <taxon>Pseudomonadati</taxon>
        <taxon>Pseudomonadota</taxon>
        <taxon>Gammaproteobacteria</taxon>
        <taxon>Pseudomonadales</taxon>
        <taxon>Pseudomonadaceae</taxon>
        <taxon>Pseudomonas</taxon>
    </lineage>
</organism>
<proteinExistence type="predicted"/>
<protein>
    <submittedName>
        <fullName evidence="1">Uncharacterized protein</fullName>
    </submittedName>
</protein>
<dbReference type="AlphaFoldDB" id="A0A5N7JZY8"/>
<name>A0A5N7JZY8_9PSED</name>
<reference evidence="1 2" key="1">
    <citation type="submission" date="2019-09" db="EMBL/GenBank/DDBJ databases">
        <title>The draft genomes of Allium pathogen Pseudomonas sp.</title>
        <authorList>
            <person name="Fujikawa T."/>
            <person name="Sawada H."/>
        </authorList>
    </citation>
    <scope>NUCLEOTIDE SEQUENCE [LARGE SCALE GENOMIC DNA]</scope>
    <source>
        <strain evidence="1 2">MAFF 730085</strain>
    </source>
</reference>
<gene>
    <name evidence="1" type="ORF">F0170_24820</name>
</gene>
<dbReference type="Proteomes" id="UP000325438">
    <property type="component" value="Unassembled WGS sequence"/>
</dbReference>
<evidence type="ECO:0000313" key="1">
    <source>
        <dbReference type="EMBL" id="MPQ86914.1"/>
    </source>
</evidence>
<dbReference type="EMBL" id="VUBA01000183">
    <property type="protein sequence ID" value="MPQ86914.1"/>
    <property type="molecule type" value="Genomic_DNA"/>
</dbReference>
<comment type="caution">
    <text evidence="1">The sequence shown here is derived from an EMBL/GenBank/DDBJ whole genome shotgun (WGS) entry which is preliminary data.</text>
</comment>
<evidence type="ECO:0000313" key="2">
    <source>
        <dbReference type="Proteomes" id="UP000325438"/>
    </source>
</evidence>
<sequence length="76" mass="8346">MTPFSVGAGLLAMGVNDYTISLNDCGAWGVFASKPAPTVGVRVHCQIPQSLRSRSVSRWFSTKSARRSMSRSRRAW</sequence>